<keyword evidence="3" id="KW-0804">Transcription</keyword>
<dbReference type="InterPro" id="IPR047640">
    <property type="entry name" value="RpiR-like"/>
</dbReference>
<dbReference type="AlphaFoldDB" id="R2Q798"/>
<evidence type="ECO:0000256" key="3">
    <source>
        <dbReference type="ARBA" id="ARBA00023163"/>
    </source>
</evidence>
<organism evidence="6 7">
    <name type="scientific">Enterococcus pallens ATCC BAA-351</name>
    <dbReference type="NCBI Taxonomy" id="1158607"/>
    <lineage>
        <taxon>Bacteria</taxon>
        <taxon>Bacillati</taxon>
        <taxon>Bacillota</taxon>
        <taxon>Bacilli</taxon>
        <taxon>Lactobacillales</taxon>
        <taxon>Enterococcaceae</taxon>
        <taxon>Enterococcus</taxon>
    </lineage>
</organism>
<dbReference type="InterPro" id="IPR036388">
    <property type="entry name" value="WH-like_DNA-bd_sf"/>
</dbReference>
<dbReference type="RefSeq" id="WP_010758677.1">
    <property type="nucleotide sequence ID" value="NZ_ASWD01000008.1"/>
</dbReference>
<keyword evidence="1" id="KW-0805">Transcription regulation</keyword>
<evidence type="ECO:0000256" key="1">
    <source>
        <dbReference type="ARBA" id="ARBA00023015"/>
    </source>
</evidence>
<dbReference type="GO" id="GO:0097367">
    <property type="term" value="F:carbohydrate derivative binding"/>
    <property type="evidence" value="ECO:0007669"/>
    <property type="project" value="InterPro"/>
</dbReference>
<dbReference type="EMBL" id="AJAQ01000035">
    <property type="protein sequence ID" value="EOH91168.1"/>
    <property type="molecule type" value="Genomic_DNA"/>
</dbReference>
<comment type="caution">
    <text evidence="6">The sequence shown here is derived from an EMBL/GenBank/DDBJ whole genome shotgun (WGS) entry which is preliminary data.</text>
</comment>
<dbReference type="InterPro" id="IPR000281">
    <property type="entry name" value="HTH_RpiR"/>
</dbReference>
<name>R2Q798_9ENTE</name>
<dbReference type="PROSITE" id="PS51071">
    <property type="entry name" value="HTH_RPIR"/>
    <property type="match status" value="1"/>
</dbReference>
<dbReference type="PANTHER" id="PTHR30514:SF1">
    <property type="entry name" value="HTH-TYPE TRANSCRIPTIONAL REGULATOR HEXR-RELATED"/>
    <property type="match status" value="1"/>
</dbReference>
<sequence>MIIELLEEKKNFTQTEKQIADFILKKPFELSEISADELGKRSFTSKASVFRFCKTLGVSGYDELRRRVEHESNEKSRLNMLLEQEPIGKETSLKDLISIIPSVYDTAISKTKMLLDYSAISRVVGYMKRADKLDIYSGGITYSCASAARFKFLSIGMDCNAHSGVNEHYIMANRERNVVALVLSFTGQNPTMIRIAEYLKKNGILVIGIGGTESPDLKNICDEYIEIFNRELVMSMEILTPFTSLTYALDILFAATLIEDYEKNLKYSVDVIKNKYIDPPDKSFYADFLD</sequence>
<dbReference type="SUPFAM" id="SSF46689">
    <property type="entry name" value="Homeodomain-like"/>
    <property type="match status" value="1"/>
</dbReference>
<evidence type="ECO:0000259" key="4">
    <source>
        <dbReference type="PROSITE" id="PS51071"/>
    </source>
</evidence>
<dbReference type="HOGENOM" id="CLU_055769_2_0_9"/>
<dbReference type="PANTHER" id="PTHR30514">
    <property type="entry name" value="GLUCOKINASE"/>
    <property type="match status" value="1"/>
</dbReference>
<dbReference type="PATRIC" id="fig|1158607.3.peg.3706"/>
<dbReference type="STRING" id="160454.RV10_GL002038"/>
<dbReference type="InterPro" id="IPR035472">
    <property type="entry name" value="RpiR-like_SIS"/>
</dbReference>
<dbReference type="OrthoDB" id="1648815at2"/>
<dbReference type="Gene3D" id="1.10.10.10">
    <property type="entry name" value="Winged helix-like DNA-binding domain superfamily/Winged helix DNA-binding domain"/>
    <property type="match status" value="1"/>
</dbReference>
<reference evidence="6 7" key="1">
    <citation type="submission" date="2013-02" db="EMBL/GenBank/DDBJ databases">
        <title>The Genome Sequence of Enterococcus pallens BAA-351.</title>
        <authorList>
            <consortium name="The Broad Institute Genome Sequencing Platform"/>
            <consortium name="The Broad Institute Genome Sequencing Center for Infectious Disease"/>
            <person name="Earl A.M."/>
            <person name="Gilmore M.S."/>
            <person name="Lebreton F."/>
            <person name="Walker B."/>
            <person name="Young S.K."/>
            <person name="Zeng Q."/>
            <person name="Gargeya S."/>
            <person name="Fitzgerald M."/>
            <person name="Haas B."/>
            <person name="Abouelleil A."/>
            <person name="Alvarado L."/>
            <person name="Arachchi H.M."/>
            <person name="Berlin A.M."/>
            <person name="Chapman S.B."/>
            <person name="Dewar J."/>
            <person name="Goldberg J."/>
            <person name="Griggs A."/>
            <person name="Gujja S."/>
            <person name="Hansen M."/>
            <person name="Howarth C."/>
            <person name="Imamovic A."/>
            <person name="Larimer J."/>
            <person name="McCowan C."/>
            <person name="Murphy C."/>
            <person name="Neiman D."/>
            <person name="Pearson M."/>
            <person name="Priest M."/>
            <person name="Roberts A."/>
            <person name="Saif S."/>
            <person name="Shea T."/>
            <person name="Sisk P."/>
            <person name="Sykes S."/>
            <person name="Wortman J."/>
            <person name="Nusbaum C."/>
            <person name="Birren B."/>
        </authorList>
    </citation>
    <scope>NUCLEOTIDE SEQUENCE [LARGE SCALE GENOMIC DNA]</scope>
    <source>
        <strain evidence="6 7">ATCC BAA-351</strain>
    </source>
</reference>
<dbReference type="GO" id="GO:0003677">
    <property type="term" value="F:DNA binding"/>
    <property type="evidence" value="ECO:0007669"/>
    <property type="project" value="UniProtKB-KW"/>
</dbReference>
<evidence type="ECO:0000256" key="2">
    <source>
        <dbReference type="ARBA" id="ARBA00023125"/>
    </source>
</evidence>
<dbReference type="GO" id="GO:1901135">
    <property type="term" value="P:carbohydrate derivative metabolic process"/>
    <property type="evidence" value="ECO:0007669"/>
    <property type="project" value="InterPro"/>
</dbReference>
<evidence type="ECO:0000313" key="6">
    <source>
        <dbReference type="EMBL" id="EOH91168.1"/>
    </source>
</evidence>
<dbReference type="GO" id="GO:0003700">
    <property type="term" value="F:DNA-binding transcription factor activity"/>
    <property type="evidence" value="ECO:0007669"/>
    <property type="project" value="InterPro"/>
</dbReference>
<dbReference type="InterPro" id="IPR046348">
    <property type="entry name" value="SIS_dom_sf"/>
</dbReference>
<dbReference type="eggNOG" id="COG1737">
    <property type="taxonomic scope" value="Bacteria"/>
</dbReference>
<dbReference type="CDD" id="cd05013">
    <property type="entry name" value="SIS_RpiR"/>
    <property type="match status" value="1"/>
</dbReference>
<dbReference type="Pfam" id="PF01380">
    <property type="entry name" value="SIS"/>
    <property type="match status" value="1"/>
</dbReference>
<keyword evidence="7" id="KW-1185">Reference proteome</keyword>
<protein>
    <recommendedName>
        <fullName evidence="8">Phosphosugar-binding transcriptional regulator</fullName>
    </recommendedName>
</protein>
<accession>R2Q798</accession>
<dbReference type="PROSITE" id="PS51464">
    <property type="entry name" value="SIS"/>
    <property type="match status" value="1"/>
</dbReference>
<feature type="domain" description="HTH rpiR-type" evidence="4">
    <location>
        <begin position="1"/>
        <end position="75"/>
    </location>
</feature>
<dbReference type="InterPro" id="IPR001347">
    <property type="entry name" value="SIS_dom"/>
</dbReference>
<keyword evidence="2" id="KW-0238">DNA-binding</keyword>
<dbReference type="SUPFAM" id="SSF53697">
    <property type="entry name" value="SIS domain"/>
    <property type="match status" value="1"/>
</dbReference>
<evidence type="ECO:0000313" key="7">
    <source>
        <dbReference type="Proteomes" id="UP000013782"/>
    </source>
</evidence>
<gene>
    <name evidence="6" type="ORF">UAU_03707</name>
</gene>
<dbReference type="Gene3D" id="3.40.50.10490">
    <property type="entry name" value="Glucose-6-phosphate isomerase like protein, domain 1"/>
    <property type="match status" value="1"/>
</dbReference>
<evidence type="ECO:0008006" key="8">
    <source>
        <dbReference type="Google" id="ProtNLM"/>
    </source>
</evidence>
<dbReference type="Pfam" id="PF01418">
    <property type="entry name" value="HTH_6"/>
    <property type="match status" value="1"/>
</dbReference>
<dbReference type="Proteomes" id="UP000013782">
    <property type="component" value="Unassembled WGS sequence"/>
</dbReference>
<proteinExistence type="predicted"/>
<feature type="domain" description="SIS" evidence="5">
    <location>
        <begin position="123"/>
        <end position="262"/>
    </location>
</feature>
<evidence type="ECO:0000259" key="5">
    <source>
        <dbReference type="PROSITE" id="PS51464"/>
    </source>
</evidence>
<dbReference type="InterPro" id="IPR009057">
    <property type="entry name" value="Homeodomain-like_sf"/>
</dbReference>